<proteinExistence type="predicted"/>
<evidence type="ECO:0000259" key="5">
    <source>
        <dbReference type="Pfam" id="PF04542"/>
    </source>
</evidence>
<dbReference type="SUPFAM" id="SSF88946">
    <property type="entry name" value="Sigma2 domain of RNA polymerase sigma factors"/>
    <property type="match status" value="1"/>
</dbReference>
<dbReference type="GO" id="GO:0006352">
    <property type="term" value="P:DNA-templated transcription initiation"/>
    <property type="evidence" value="ECO:0007669"/>
    <property type="project" value="InterPro"/>
</dbReference>
<evidence type="ECO:0000259" key="6">
    <source>
        <dbReference type="Pfam" id="PF04545"/>
    </source>
</evidence>
<feature type="domain" description="RNA polymerase sigma-70 region 4" evidence="6">
    <location>
        <begin position="190"/>
        <end position="236"/>
    </location>
</feature>
<dbReference type="OrthoDB" id="9799825at2"/>
<gene>
    <name evidence="7" type="ORF">FOY91_20765</name>
</gene>
<evidence type="ECO:0000256" key="4">
    <source>
        <dbReference type="ARBA" id="ARBA00023163"/>
    </source>
</evidence>
<dbReference type="Proteomes" id="UP000318681">
    <property type="component" value="Unassembled WGS sequence"/>
</dbReference>
<keyword evidence="3" id="KW-0238">DNA-binding</keyword>
<dbReference type="GO" id="GO:0003899">
    <property type="term" value="F:DNA-directed RNA polymerase activity"/>
    <property type="evidence" value="ECO:0007669"/>
    <property type="project" value="InterPro"/>
</dbReference>
<dbReference type="CDD" id="cd06171">
    <property type="entry name" value="Sigma70_r4"/>
    <property type="match status" value="1"/>
</dbReference>
<keyword evidence="8" id="KW-1185">Reference proteome</keyword>
<dbReference type="InterPro" id="IPR013324">
    <property type="entry name" value="RNA_pol_sigma_r3/r4-like"/>
</dbReference>
<dbReference type="GO" id="GO:0016987">
    <property type="term" value="F:sigma factor activity"/>
    <property type="evidence" value="ECO:0007669"/>
    <property type="project" value="UniProtKB-KW"/>
</dbReference>
<dbReference type="GO" id="GO:0003677">
    <property type="term" value="F:DNA binding"/>
    <property type="evidence" value="ECO:0007669"/>
    <property type="project" value="UniProtKB-KW"/>
</dbReference>
<reference evidence="7 8" key="1">
    <citation type="submission" date="2019-07" db="EMBL/GenBank/DDBJ databases">
        <title>Sphingomonas solaris sp. nov., isolated from a solar panel from Boston, Massachusetts.</title>
        <authorList>
            <person name="Tanner K."/>
            <person name="Pascual J."/>
            <person name="Mancuso C."/>
            <person name="Pereto J."/>
            <person name="Khalil A."/>
            <person name="Vilanova C."/>
        </authorList>
    </citation>
    <scope>NUCLEOTIDE SEQUENCE [LARGE SCALE GENOMIC DNA]</scope>
    <source>
        <strain evidence="7 8">R4DWN</strain>
    </source>
</reference>
<dbReference type="InterPro" id="IPR000943">
    <property type="entry name" value="RNA_pol_sigma70"/>
</dbReference>
<dbReference type="AlphaFoldDB" id="A0A558QRS4"/>
<organism evidence="7 8">
    <name type="scientific">Alterirhizorhabdus solaris</name>
    <dbReference type="NCBI Taxonomy" id="2529389"/>
    <lineage>
        <taxon>Bacteria</taxon>
        <taxon>Pseudomonadati</taxon>
        <taxon>Pseudomonadota</taxon>
        <taxon>Alphaproteobacteria</taxon>
        <taxon>Sphingomonadales</taxon>
        <taxon>Rhizorhabdaceae</taxon>
        <taxon>Alterirhizorhabdus</taxon>
    </lineage>
</organism>
<dbReference type="PANTHER" id="PTHR30385:SF7">
    <property type="entry name" value="RNA POLYMERASE SIGMA FACTOR FLIA"/>
    <property type="match status" value="1"/>
</dbReference>
<protein>
    <submittedName>
        <fullName evidence="7">FliA/WhiG family RNA polymerase sigma factor</fullName>
    </submittedName>
</protein>
<dbReference type="Gene3D" id="1.10.1740.10">
    <property type="match status" value="1"/>
</dbReference>
<name>A0A558QRS4_9SPHN</name>
<dbReference type="Pfam" id="PF04545">
    <property type="entry name" value="Sigma70_r4"/>
    <property type="match status" value="1"/>
</dbReference>
<evidence type="ECO:0000256" key="3">
    <source>
        <dbReference type="ARBA" id="ARBA00023125"/>
    </source>
</evidence>
<dbReference type="InterPro" id="IPR007630">
    <property type="entry name" value="RNA_pol_sigma70_r4"/>
</dbReference>
<evidence type="ECO:0000313" key="8">
    <source>
        <dbReference type="Proteomes" id="UP000318681"/>
    </source>
</evidence>
<dbReference type="EMBL" id="VNIM01000170">
    <property type="protein sequence ID" value="TVV69809.1"/>
    <property type="molecule type" value="Genomic_DNA"/>
</dbReference>
<dbReference type="SUPFAM" id="SSF88659">
    <property type="entry name" value="Sigma3 and sigma4 domains of RNA polymerase sigma factors"/>
    <property type="match status" value="2"/>
</dbReference>
<dbReference type="InterPro" id="IPR014284">
    <property type="entry name" value="RNA_pol_sigma-70_dom"/>
</dbReference>
<dbReference type="InterPro" id="IPR012845">
    <property type="entry name" value="RNA_pol_sigma_FliA_WhiG"/>
</dbReference>
<dbReference type="NCBIfam" id="TIGR02479">
    <property type="entry name" value="FliA_WhiG"/>
    <property type="match status" value="1"/>
</dbReference>
<dbReference type="InterPro" id="IPR013325">
    <property type="entry name" value="RNA_pol_sigma_r2"/>
</dbReference>
<evidence type="ECO:0000256" key="2">
    <source>
        <dbReference type="ARBA" id="ARBA00023082"/>
    </source>
</evidence>
<feature type="domain" description="RNA polymerase sigma-70 region 2" evidence="5">
    <location>
        <begin position="25"/>
        <end position="95"/>
    </location>
</feature>
<comment type="caution">
    <text evidence="7">The sequence shown here is derived from an EMBL/GenBank/DDBJ whole genome shotgun (WGS) entry which is preliminary data.</text>
</comment>
<dbReference type="Gene3D" id="1.20.140.160">
    <property type="match status" value="1"/>
</dbReference>
<dbReference type="NCBIfam" id="NF005413">
    <property type="entry name" value="PRK06986.1"/>
    <property type="match status" value="1"/>
</dbReference>
<dbReference type="InterPro" id="IPR007627">
    <property type="entry name" value="RNA_pol_sigma70_r2"/>
</dbReference>
<keyword evidence="2" id="KW-0731">Sigma factor</keyword>
<dbReference type="Pfam" id="PF04542">
    <property type="entry name" value="Sigma70_r2"/>
    <property type="match status" value="1"/>
</dbReference>
<dbReference type="RefSeq" id="WP_145155909.1">
    <property type="nucleotide sequence ID" value="NZ_VNIM01000170.1"/>
</dbReference>
<sequence length="243" mass="27070">MGLHDVADVPVTYKRRPAKATPAELARAHMPLVRRIAWHVHGRVSTALDIEDLVQIGMVALVEAANAYEDRGHAFSTYASMRIRGGMIDHLRRHATICRSAMGKRKEMNATRAKLENGLGRQASDAEMAAAMGLAPAAYREMADATESTHHDSLDEVYSDQSMWFADVEERVDVSIERGELSAALVERIGDLPEREKMVLQLYFVEEMNLEEIGQTLGVGAARVCQIKKAALDKLRTSLKDWR</sequence>
<keyword evidence="1" id="KW-0805">Transcription regulation</keyword>
<accession>A0A558QRS4</accession>
<keyword evidence="4" id="KW-0804">Transcription</keyword>
<dbReference type="NCBIfam" id="TIGR02937">
    <property type="entry name" value="sigma70-ECF"/>
    <property type="match status" value="1"/>
</dbReference>
<dbReference type="PANTHER" id="PTHR30385">
    <property type="entry name" value="SIGMA FACTOR F FLAGELLAR"/>
    <property type="match status" value="1"/>
</dbReference>
<dbReference type="PRINTS" id="PR00046">
    <property type="entry name" value="SIGMA70FCT"/>
</dbReference>
<evidence type="ECO:0000313" key="7">
    <source>
        <dbReference type="EMBL" id="TVV69809.1"/>
    </source>
</evidence>
<evidence type="ECO:0000256" key="1">
    <source>
        <dbReference type="ARBA" id="ARBA00023015"/>
    </source>
</evidence>